<evidence type="ECO:0000256" key="1">
    <source>
        <dbReference type="ARBA" id="ARBA00001933"/>
    </source>
</evidence>
<dbReference type="InterPro" id="IPR004839">
    <property type="entry name" value="Aminotransferase_I/II_large"/>
</dbReference>
<sequence length="339" mass="37358">MEVNKAPNDKISLMHKSVSYFGGTSYLGLATLPAFQDQVIQGIKKWGTAYGSSRHANVKLSIFKAAEHLLASQLNTEACVTVSSGMLAGKLILDYLAQSHTRFYHYPNTHPAILAPNSLPLYIENGLHPALLTETVEDIVICTDAIPTAHVQSIDFRFINNIPKQKHLTLVVDESHSIGITGDSGMGIFSKIPTTHLSQKILVGSLGKAMGLPGGIIAGDSNTIENIKNTVMFSTASGMSPAYLEAYLQSGAIYKQQQDKLKANLDYFFDGLQLDDAFVYNTNYPNIYNFNREFYEALLNKNIVITHFNYPTPQDVLSRIVLSANHTKADIDFLKRALK</sequence>
<dbReference type="PANTHER" id="PTHR13693:SF3">
    <property type="entry name" value="LD36009P"/>
    <property type="match status" value="1"/>
</dbReference>
<dbReference type="RefSeq" id="WP_057782799.1">
    <property type="nucleotide sequence ID" value="NZ_JAGGJQ010000002.1"/>
</dbReference>
<dbReference type="SUPFAM" id="SSF53383">
    <property type="entry name" value="PLP-dependent transferases"/>
    <property type="match status" value="1"/>
</dbReference>
<name>A0A9X1C8H0_9FLAO</name>
<dbReference type="InterPro" id="IPR015424">
    <property type="entry name" value="PyrdxlP-dep_Trfase"/>
</dbReference>
<dbReference type="Pfam" id="PF00155">
    <property type="entry name" value="Aminotran_1_2"/>
    <property type="match status" value="1"/>
</dbReference>
<proteinExistence type="predicted"/>
<dbReference type="AlphaFoldDB" id="A0A9X1C8H0"/>
<evidence type="ECO:0000256" key="2">
    <source>
        <dbReference type="ARBA" id="ARBA00022679"/>
    </source>
</evidence>
<evidence type="ECO:0000313" key="4">
    <source>
        <dbReference type="EMBL" id="MBP1839266.1"/>
    </source>
</evidence>
<evidence type="ECO:0000259" key="3">
    <source>
        <dbReference type="Pfam" id="PF00155"/>
    </source>
</evidence>
<comment type="caution">
    <text evidence="4">The sequence shown here is derived from an EMBL/GenBank/DDBJ whole genome shotgun (WGS) entry which is preliminary data.</text>
</comment>
<dbReference type="GO" id="GO:0016740">
    <property type="term" value="F:transferase activity"/>
    <property type="evidence" value="ECO:0007669"/>
    <property type="project" value="UniProtKB-KW"/>
</dbReference>
<accession>A0A9X1C8H0</accession>
<dbReference type="InterPro" id="IPR050087">
    <property type="entry name" value="AON_synthase_class-II"/>
</dbReference>
<dbReference type="EMBL" id="JAGGJQ010000002">
    <property type="protein sequence ID" value="MBP1839266.1"/>
    <property type="molecule type" value="Genomic_DNA"/>
</dbReference>
<evidence type="ECO:0000313" key="5">
    <source>
        <dbReference type="Proteomes" id="UP001138672"/>
    </source>
</evidence>
<comment type="cofactor">
    <cofactor evidence="1">
        <name>pyridoxal 5'-phosphate</name>
        <dbReference type="ChEBI" id="CHEBI:597326"/>
    </cofactor>
</comment>
<dbReference type="PANTHER" id="PTHR13693">
    <property type="entry name" value="CLASS II AMINOTRANSFERASE/8-AMINO-7-OXONONANOATE SYNTHASE"/>
    <property type="match status" value="1"/>
</dbReference>
<feature type="domain" description="Aminotransferase class I/classII large" evidence="3">
    <location>
        <begin position="161"/>
        <end position="334"/>
    </location>
</feature>
<reference evidence="4" key="1">
    <citation type="submission" date="2021-03" db="EMBL/GenBank/DDBJ databases">
        <title>Genomic Encyclopedia of Type Strains, Phase IV (KMG-IV): sequencing the most valuable type-strain genomes for metagenomic binning, comparative biology and taxonomic classification.</title>
        <authorList>
            <person name="Goeker M."/>
        </authorList>
    </citation>
    <scope>NUCLEOTIDE SEQUENCE</scope>
    <source>
        <strain evidence="4">DSM 15523</strain>
    </source>
</reference>
<dbReference type="InterPro" id="IPR015422">
    <property type="entry name" value="PyrdxlP-dep_Trfase_small"/>
</dbReference>
<keyword evidence="2" id="KW-0808">Transferase</keyword>
<gene>
    <name evidence="4" type="ORF">J2Z56_001172</name>
</gene>
<organism evidence="4 5">
    <name type="scientific">Formosa algae</name>
    <dbReference type="NCBI Taxonomy" id="225843"/>
    <lineage>
        <taxon>Bacteria</taxon>
        <taxon>Pseudomonadati</taxon>
        <taxon>Bacteroidota</taxon>
        <taxon>Flavobacteriia</taxon>
        <taxon>Flavobacteriales</taxon>
        <taxon>Flavobacteriaceae</taxon>
        <taxon>Formosa</taxon>
    </lineage>
</organism>
<dbReference type="Gene3D" id="3.40.640.10">
    <property type="entry name" value="Type I PLP-dependent aspartate aminotransferase-like (Major domain)"/>
    <property type="match status" value="1"/>
</dbReference>
<dbReference type="Proteomes" id="UP001138672">
    <property type="component" value="Unassembled WGS sequence"/>
</dbReference>
<dbReference type="Gene3D" id="3.90.1150.10">
    <property type="entry name" value="Aspartate Aminotransferase, domain 1"/>
    <property type="match status" value="1"/>
</dbReference>
<dbReference type="GO" id="GO:0030170">
    <property type="term" value="F:pyridoxal phosphate binding"/>
    <property type="evidence" value="ECO:0007669"/>
    <property type="project" value="InterPro"/>
</dbReference>
<dbReference type="InterPro" id="IPR015421">
    <property type="entry name" value="PyrdxlP-dep_Trfase_major"/>
</dbReference>
<dbReference type="OrthoDB" id="846426at2"/>
<protein>
    <submittedName>
        <fullName evidence="4">7-keto-8-aminopelargonate synthetase-like enzyme</fullName>
    </submittedName>
</protein>